<dbReference type="PROSITE" id="PS51123">
    <property type="entry name" value="OMPA_2"/>
    <property type="match status" value="1"/>
</dbReference>
<evidence type="ECO:0000313" key="6">
    <source>
        <dbReference type="EMBL" id="TDQ76043.1"/>
    </source>
</evidence>
<feature type="domain" description="OmpA-like" evidence="5">
    <location>
        <begin position="531"/>
        <end position="652"/>
    </location>
</feature>
<dbReference type="CDD" id="cd07185">
    <property type="entry name" value="OmpA_C-like"/>
    <property type="match status" value="1"/>
</dbReference>
<organism evidence="6 7">
    <name type="scientific">Sphingobacterium yanglingense</name>
    <dbReference type="NCBI Taxonomy" id="1437280"/>
    <lineage>
        <taxon>Bacteria</taxon>
        <taxon>Pseudomonadati</taxon>
        <taxon>Bacteroidota</taxon>
        <taxon>Sphingobacteriia</taxon>
        <taxon>Sphingobacteriales</taxon>
        <taxon>Sphingobacteriaceae</taxon>
        <taxon>Sphingobacterium</taxon>
    </lineage>
</organism>
<evidence type="ECO:0000256" key="4">
    <source>
        <dbReference type="PROSITE-ProRule" id="PRU00473"/>
    </source>
</evidence>
<comment type="caution">
    <text evidence="6">The sequence shown here is derived from an EMBL/GenBank/DDBJ whole genome shotgun (WGS) entry which is preliminary data.</text>
</comment>
<dbReference type="Proteomes" id="UP000295292">
    <property type="component" value="Unassembled WGS sequence"/>
</dbReference>
<evidence type="ECO:0000259" key="5">
    <source>
        <dbReference type="PROSITE" id="PS51123"/>
    </source>
</evidence>
<dbReference type="OrthoDB" id="9809364at2"/>
<dbReference type="Gene3D" id="3.30.1330.60">
    <property type="entry name" value="OmpA-like domain"/>
    <property type="match status" value="1"/>
</dbReference>
<dbReference type="Gene3D" id="1.25.40.10">
    <property type="entry name" value="Tetratricopeptide repeat domain"/>
    <property type="match status" value="1"/>
</dbReference>
<dbReference type="RefSeq" id="WP_133585906.1">
    <property type="nucleotide sequence ID" value="NZ_SNYV01000016.1"/>
</dbReference>
<dbReference type="InterPro" id="IPR050330">
    <property type="entry name" value="Bact_OuterMem_StrucFunc"/>
</dbReference>
<dbReference type="GO" id="GO:0009279">
    <property type="term" value="C:cell outer membrane"/>
    <property type="evidence" value="ECO:0007669"/>
    <property type="project" value="UniProtKB-SubCell"/>
</dbReference>
<dbReference type="EMBL" id="SNYV01000016">
    <property type="protein sequence ID" value="TDQ76043.1"/>
    <property type="molecule type" value="Genomic_DNA"/>
</dbReference>
<dbReference type="AlphaFoldDB" id="A0A4R6WDY8"/>
<evidence type="ECO:0000256" key="3">
    <source>
        <dbReference type="ARBA" id="ARBA00023237"/>
    </source>
</evidence>
<reference evidence="6 7" key="1">
    <citation type="submission" date="2019-03" db="EMBL/GenBank/DDBJ databases">
        <title>Genomic Encyclopedia of Archaeal and Bacterial Type Strains, Phase II (KMG-II): from individual species to whole genera.</title>
        <authorList>
            <person name="Goeker M."/>
        </authorList>
    </citation>
    <scope>NUCLEOTIDE SEQUENCE [LARGE SCALE GENOMIC DNA]</scope>
    <source>
        <strain evidence="6 7">DSM 28353</strain>
    </source>
</reference>
<accession>A0A4R6WDY8</accession>
<keyword evidence="7" id="KW-1185">Reference proteome</keyword>
<dbReference type="InterPro" id="IPR011990">
    <property type="entry name" value="TPR-like_helical_dom_sf"/>
</dbReference>
<evidence type="ECO:0000313" key="7">
    <source>
        <dbReference type="Proteomes" id="UP000295292"/>
    </source>
</evidence>
<dbReference type="InterPro" id="IPR006664">
    <property type="entry name" value="OMP_bac"/>
</dbReference>
<protein>
    <submittedName>
        <fullName evidence="6">OmpA family protein</fullName>
    </submittedName>
</protein>
<dbReference type="Pfam" id="PF00691">
    <property type="entry name" value="OmpA"/>
    <property type="match status" value="1"/>
</dbReference>
<name>A0A4R6WDY8_9SPHI</name>
<dbReference type="InterPro" id="IPR036737">
    <property type="entry name" value="OmpA-like_sf"/>
</dbReference>
<dbReference type="PANTHER" id="PTHR30329:SF21">
    <property type="entry name" value="LIPOPROTEIN YIAD-RELATED"/>
    <property type="match status" value="1"/>
</dbReference>
<comment type="subcellular location">
    <subcellularLocation>
        <location evidence="1">Cell outer membrane</location>
    </subcellularLocation>
</comment>
<dbReference type="PRINTS" id="PR01021">
    <property type="entry name" value="OMPADOMAIN"/>
</dbReference>
<dbReference type="InterPro" id="IPR006665">
    <property type="entry name" value="OmpA-like"/>
</dbReference>
<dbReference type="PANTHER" id="PTHR30329">
    <property type="entry name" value="STATOR ELEMENT OF FLAGELLAR MOTOR COMPLEX"/>
    <property type="match status" value="1"/>
</dbReference>
<evidence type="ECO:0000256" key="1">
    <source>
        <dbReference type="ARBA" id="ARBA00004442"/>
    </source>
</evidence>
<keyword evidence="2 4" id="KW-0472">Membrane</keyword>
<dbReference type="SUPFAM" id="SSF103088">
    <property type="entry name" value="OmpA-like"/>
    <property type="match status" value="1"/>
</dbReference>
<evidence type="ECO:0000256" key="2">
    <source>
        <dbReference type="ARBA" id="ARBA00023136"/>
    </source>
</evidence>
<dbReference type="SUPFAM" id="SSF48452">
    <property type="entry name" value="TPR-like"/>
    <property type="match status" value="1"/>
</dbReference>
<sequence>MKLFSNEIILKYSLLILICVLSVTGSSAQERPSRRSLAEQLYNSMEYTRAAAALEKLVDVKKPRTVDLERLADSYYYIKQYELAENWYARAVNEKDASQKARLRYAEVLKQQGKYTEAKTQYREYIKMYGEEKEMLGAIAGADSATLWMKNPTRHQLKNESYINTSRAEFGIIPTSGGFLYAGEPSSLLESRSGMTGQAYLKIYTAERQDDGTLNYPNILSESFNNSMYHVGPTSTNAKEDVLFVTRTYIGKDAEQFKASGSKWKKQNLELKIYRKSEGHWVEENFPYNNVKEYSLGHAVLSQDEKVLYYASDMPGGFGGVDIWFSELQESGEWGAPQNVGSTVNTSGDEMFPSVFGNTLYFSSDGLIGMGGLDIFKAVGSKNVFSEPINLGYPLNSPSDDFAFIQVSESDQGASGYISSNRVGGAGSDDIYSYAYRKPKITIILEGVTKDKSTGEILVGTSVSLRELGDRIVAKDITDGHGLVRFQIEPNTDFRMLGEKQGYLSDTLHVAGINAIRDTVVRYTLLLQPVFNKGDKFVLENIYYDFDKHNIRPDAAKILDKLVATLRDNPTLRIELSSHTDSRGSDTYNMKLSQRRADSAVEYIISRGIARDRLVAKGYGETRLVNRCSNGVQCTVAEHQANRRTEIEVLEY</sequence>
<proteinExistence type="predicted"/>
<keyword evidence="3" id="KW-0998">Cell outer membrane</keyword>
<gene>
    <name evidence="6" type="ORF">CLV99_3741</name>
</gene>